<dbReference type="EMBL" id="BSYO01000003">
    <property type="protein sequence ID" value="GMH02241.1"/>
    <property type="molecule type" value="Genomic_DNA"/>
</dbReference>
<organism evidence="2 3">
    <name type="scientific">Nepenthes gracilis</name>
    <name type="common">Slender pitcher plant</name>
    <dbReference type="NCBI Taxonomy" id="150966"/>
    <lineage>
        <taxon>Eukaryota</taxon>
        <taxon>Viridiplantae</taxon>
        <taxon>Streptophyta</taxon>
        <taxon>Embryophyta</taxon>
        <taxon>Tracheophyta</taxon>
        <taxon>Spermatophyta</taxon>
        <taxon>Magnoliopsida</taxon>
        <taxon>eudicotyledons</taxon>
        <taxon>Gunneridae</taxon>
        <taxon>Pentapetalae</taxon>
        <taxon>Caryophyllales</taxon>
        <taxon>Nepenthaceae</taxon>
        <taxon>Nepenthes</taxon>
    </lineage>
</organism>
<evidence type="ECO:0000313" key="3">
    <source>
        <dbReference type="Proteomes" id="UP001279734"/>
    </source>
</evidence>
<feature type="region of interest" description="Disordered" evidence="1">
    <location>
        <begin position="154"/>
        <end position="183"/>
    </location>
</feature>
<evidence type="ECO:0000256" key="1">
    <source>
        <dbReference type="SAM" id="MobiDB-lite"/>
    </source>
</evidence>
<proteinExistence type="predicted"/>
<protein>
    <submittedName>
        <fullName evidence="2">Uncharacterized protein</fullName>
    </submittedName>
</protein>
<gene>
    <name evidence="2" type="ORF">Nepgr_004080</name>
</gene>
<dbReference type="Proteomes" id="UP001279734">
    <property type="component" value="Unassembled WGS sequence"/>
</dbReference>
<keyword evidence="3" id="KW-1185">Reference proteome</keyword>
<evidence type="ECO:0000313" key="2">
    <source>
        <dbReference type="EMBL" id="GMH02241.1"/>
    </source>
</evidence>
<dbReference type="AlphaFoldDB" id="A0AAD3S104"/>
<reference evidence="2" key="1">
    <citation type="submission" date="2023-05" db="EMBL/GenBank/DDBJ databases">
        <title>Nepenthes gracilis genome sequencing.</title>
        <authorList>
            <person name="Fukushima K."/>
        </authorList>
    </citation>
    <scope>NUCLEOTIDE SEQUENCE</scope>
    <source>
        <strain evidence="2">SING2019-196</strain>
    </source>
</reference>
<accession>A0AAD3S104</accession>
<sequence length="183" mass="19810">MENIVKNQDTDEISYMVRSLSSATPVASLDTTSQSPPFSRVNSLSASQKPSKMAIDCASQMVLQLKLQFWILLLGLLAGKPKNILTSFQASATIVQKMDSRSRKKLVPDLDGEQGADDIEGQLFSTLKIFPLQGGSAVQFATSNTSLLSTLEVPSSQDKPLKSILKKPVGPKRKASPSIHPHD</sequence>
<name>A0AAD3S104_NEPGR</name>
<comment type="caution">
    <text evidence="2">The sequence shown here is derived from an EMBL/GenBank/DDBJ whole genome shotgun (WGS) entry which is preliminary data.</text>
</comment>